<comment type="similarity">
    <text evidence="9">In the N-terminal section; belongs to the FAD-binding oxidoreductase type 6 family.</text>
</comment>
<dbReference type="GO" id="GO:0016491">
    <property type="term" value="F:oxidoreductase activity"/>
    <property type="evidence" value="ECO:0007669"/>
    <property type="project" value="UniProtKB-KW"/>
</dbReference>
<evidence type="ECO:0000256" key="7">
    <source>
        <dbReference type="ARBA" id="ARBA00023004"/>
    </source>
</evidence>
<dbReference type="AlphaFoldDB" id="A0A848MJ85"/>
<dbReference type="NCBIfam" id="NF007964">
    <property type="entry name" value="PRK10684.1"/>
    <property type="match status" value="1"/>
</dbReference>
<dbReference type="RefSeq" id="WP_169402823.1">
    <property type="nucleotide sequence ID" value="NZ_JAADJU010000004.1"/>
</dbReference>
<evidence type="ECO:0000313" key="12">
    <source>
        <dbReference type="EMBL" id="NMP27140.1"/>
    </source>
</evidence>
<dbReference type="InterPro" id="IPR036010">
    <property type="entry name" value="2Fe-2S_ferredoxin-like_sf"/>
</dbReference>
<dbReference type="InterPro" id="IPR039261">
    <property type="entry name" value="FNR_nucleotide-bd"/>
</dbReference>
<evidence type="ECO:0000256" key="5">
    <source>
        <dbReference type="ARBA" id="ARBA00022827"/>
    </source>
</evidence>
<dbReference type="InterPro" id="IPR001041">
    <property type="entry name" value="2Fe-2S_ferredoxin-type"/>
</dbReference>
<keyword evidence="5" id="KW-0274">FAD</keyword>
<dbReference type="InterPro" id="IPR012675">
    <property type="entry name" value="Beta-grasp_dom_sf"/>
</dbReference>
<keyword evidence="6 12" id="KW-0560">Oxidoreductase</keyword>
<dbReference type="Pfam" id="PF00111">
    <property type="entry name" value="Fer2"/>
    <property type="match status" value="1"/>
</dbReference>
<comment type="cofactor">
    <cofactor evidence="1">
        <name>FAD</name>
        <dbReference type="ChEBI" id="CHEBI:57692"/>
    </cofactor>
</comment>
<evidence type="ECO:0000256" key="9">
    <source>
        <dbReference type="ARBA" id="ARBA00061434"/>
    </source>
</evidence>
<dbReference type="Gene3D" id="3.10.20.30">
    <property type="match status" value="1"/>
</dbReference>
<dbReference type="Proteomes" id="UP000585363">
    <property type="component" value="Unassembled WGS sequence"/>
</dbReference>
<dbReference type="PROSITE" id="PS51085">
    <property type="entry name" value="2FE2S_FER_2"/>
    <property type="match status" value="1"/>
</dbReference>
<keyword evidence="2" id="KW-0285">Flavoprotein</keyword>
<dbReference type="Pfam" id="PF00175">
    <property type="entry name" value="NAD_binding_1"/>
    <property type="match status" value="1"/>
</dbReference>
<dbReference type="Gene3D" id="3.40.50.80">
    <property type="entry name" value="Nucleotide-binding domain of ferredoxin-NADP reductase (FNR) module"/>
    <property type="match status" value="1"/>
</dbReference>
<accession>A0A848MJ85</accession>
<dbReference type="GO" id="GO:0046872">
    <property type="term" value="F:metal ion binding"/>
    <property type="evidence" value="ECO:0007669"/>
    <property type="project" value="UniProtKB-KW"/>
</dbReference>
<dbReference type="GO" id="GO:0051537">
    <property type="term" value="F:2 iron, 2 sulfur cluster binding"/>
    <property type="evidence" value="ECO:0007669"/>
    <property type="project" value="UniProtKB-KW"/>
</dbReference>
<evidence type="ECO:0000259" key="10">
    <source>
        <dbReference type="PROSITE" id="PS51085"/>
    </source>
</evidence>
<keyword evidence="13" id="KW-1185">Reference proteome</keyword>
<reference evidence="12 13" key="2">
    <citation type="submission" date="2020-06" db="EMBL/GenBank/DDBJ databases">
        <title>Polyphasic characterization of a Rahnella strain isolated from tree sap.</title>
        <authorList>
            <person name="Kim I.S."/>
        </authorList>
    </citation>
    <scope>NUCLEOTIDE SEQUENCE [LARGE SCALE GENOMIC DNA]</scope>
    <source>
        <strain evidence="12 13">SAP-1</strain>
    </source>
</reference>
<dbReference type="SUPFAM" id="SSF54292">
    <property type="entry name" value="2Fe-2S ferredoxin-like"/>
    <property type="match status" value="1"/>
</dbReference>
<dbReference type="InterPro" id="IPR008333">
    <property type="entry name" value="Cbr1-like_FAD-bd_dom"/>
</dbReference>
<dbReference type="InterPro" id="IPR017927">
    <property type="entry name" value="FAD-bd_FR_type"/>
</dbReference>
<evidence type="ECO:0000256" key="1">
    <source>
        <dbReference type="ARBA" id="ARBA00001974"/>
    </source>
</evidence>
<dbReference type="PRINTS" id="PR00406">
    <property type="entry name" value="CYTB5RDTASE"/>
</dbReference>
<reference evidence="12 13" key="1">
    <citation type="submission" date="2020-01" db="EMBL/GenBank/DDBJ databases">
        <authorList>
            <person name="Lee S.D."/>
        </authorList>
    </citation>
    <scope>NUCLEOTIDE SEQUENCE [LARGE SCALE GENOMIC DNA]</scope>
    <source>
        <strain evidence="12 13">SAP-1</strain>
    </source>
</reference>
<evidence type="ECO:0000256" key="3">
    <source>
        <dbReference type="ARBA" id="ARBA00022714"/>
    </source>
</evidence>
<sequence>MTAILFPDQPSALCPNRMQVYAVTQETPNVWTLSLFTHDRYDYRPGQFALVNIGTSGLEQRAYTLSSTPGVSRFIELTVKLLPGGCGSTWLTGEVKPGDYLWLSDAQGEFTADGDRPLVLLAAGCGITPVMSICRDALRHQPAQPIQVFYSIHQPEDMIFAAQWQQLVQQYPQLKLHILCSQNAQSDMIAGRLSQALLAQHVTDIHSTRVMICGPNDYMQQAKSWVLALGCAEENIISEAFYTPEPAVNSEQRLLLTSSQPLQHFSVKVGASLLSALEQYSLPVVAACRAGVCGSCKTRILSGHYRTTSQATLTADELAQGYVLACSCQLETDITLA</sequence>
<dbReference type="CDD" id="cd00207">
    <property type="entry name" value="fer2"/>
    <property type="match status" value="1"/>
</dbReference>
<evidence type="ECO:0000313" key="13">
    <source>
        <dbReference type="Proteomes" id="UP000585363"/>
    </source>
</evidence>
<dbReference type="EMBL" id="JAADJU010000004">
    <property type="protein sequence ID" value="NMP27140.1"/>
    <property type="molecule type" value="Genomic_DNA"/>
</dbReference>
<dbReference type="PANTHER" id="PTHR47354:SF6">
    <property type="entry name" value="NADH OXIDOREDUCTASE HCR"/>
    <property type="match status" value="1"/>
</dbReference>
<keyword evidence="3" id="KW-0001">2Fe-2S</keyword>
<feature type="domain" description="FAD-binding FR-type" evidence="11">
    <location>
        <begin position="13"/>
        <end position="113"/>
    </location>
</feature>
<dbReference type="Gene3D" id="2.40.30.10">
    <property type="entry name" value="Translation factors"/>
    <property type="match status" value="1"/>
</dbReference>
<evidence type="ECO:0000256" key="2">
    <source>
        <dbReference type="ARBA" id="ARBA00022630"/>
    </source>
</evidence>
<keyword evidence="4" id="KW-0479">Metal-binding</keyword>
<dbReference type="InterPro" id="IPR050415">
    <property type="entry name" value="MRET"/>
</dbReference>
<keyword evidence="8" id="KW-0411">Iron-sulfur</keyword>
<dbReference type="InterPro" id="IPR006058">
    <property type="entry name" value="2Fe2S_fd_BS"/>
</dbReference>
<evidence type="ECO:0000256" key="6">
    <source>
        <dbReference type="ARBA" id="ARBA00023002"/>
    </source>
</evidence>
<comment type="caution">
    <text evidence="12">The sequence shown here is derived from an EMBL/GenBank/DDBJ whole genome shotgun (WGS) entry which is preliminary data.</text>
</comment>
<dbReference type="InterPro" id="IPR017938">
    <property type="entry name" value="Riboflavin_synthase-like_b-brl"/>
</dbReference>
<dbReference type="PANTHER" id="PTHR47354">
    <property type="entry name" value="NADH OXIDOREDUCTASE HCR"/>
    <property type="match status" value="1"/>
</dbReference>
<evidence type="ECO:0000259" key="11">
    <source>
        <dbReference type="PROSITE" id="PS51384"/>
    </source>
</evidence>
<proteinExistence type="inferred from homology"/>
<dbReference type="InterPro" id="IPR001433">
    <property type="entry name" value="OxRdtase_FAD/NAD-bd"/>
</dbReference>
<feature type="domain" description="2Fe-2S ferredoxin-type" evidence="10">
    <location>
        <begin position="252"/>
        <end position="337"/>
    </location>
</feature>
<name>A0A848MJ85_9GAMM</name>
<dbReference type="SUPFAM" id="SSF52343">
    <property type="entry name" value="Ferredoxin reductase-like, C-terminal NADP-linked domain"/>
    <property type="match status" value="1"/>
</dbReference>
<organism evidence="12 13">
    <name type="scientific">Rouxiella aceris</name>
    <dbReference type="NCBI Taxonomy" id="2703884"/>
    <lineage>
        <taxon>Bacteria</taxon>
        <taxon>Pseudomonadati</taxon>
        <taxon>Pseudomonadota</taxon>
        <taxon>Gammaproteobacteria</taxon>
        <taxon>Enterobacterales</taxon>
        <taxon>Yersiniaceae</taxon>
        <taxon>Rouxiella</taxon>
    </lineage>
</organism>
<evidence type="ECO:0000256" key="4">
    <source>
        <dbReference type="ARBA" id="ARBA00022723"/>
    </source>
</evidence>
<dbReference type="SUPFAM" id="SSF63380">
    <property type="entry name" value="Riboflavin synthase domain-like"/>
    <property type="match status" value="1"/>
</dbReference>
<gene>
    <name evidence="12" type="primary">hcr</name>
    <name evidence="12" type="ORF">GW590_09720</name>
</gene>
<protein>
    <submittedName>
        <fullName evidence="12">NADH oxidoreductase</fullName>
        <ecNumber evidence="12">1.6.-.-</ecNumber>
    </submittedName>
</protein>
<keyword evidence="7" id="KW-0408">Iron</keyword>
<dbReference type="Pfam" id="PF00970">
    <property type="entry name" value="FAD_binding_6"/>
    <property type="match status" value="1"/>
</dbReference>
<dbReference type="EC" id="1.6.-.-" evidence="12"/>
<dbReference type="PROSITE" id="PS00197">
    <property type="entry name" value="2FE2S_FER_1"/>
    <property type="match status" value="1"/>
</dbReference>
<evidence type="ECO:0000256" key="8">
    <source>
        <dbReference type="ARBA" id="ARBA00023014"/>
    </source>
</evidence>
<dbReference type="PROSITE" id="PS51384">
    <property type="entry name" value="FAD_FR"/>
    <property type="match status" value="1"/>
</dbReference>